<evidence type="ECO:0000256" key="6">
    <source>
        <dbReference type="ARBA" id="ARBA00012143"/>
    </source>
</evidence>
<dbReference type="OrthoDB" id="425114at2759"/>
<organism evidence="13 14">
    <name type="scientific">Symbiodinium pilosum</name>
    <name type="common">Dinoflagellate</name>
    <dbReference type="NCBI Taxonomy" id="2952"/>
    <lineage>
        <taxon>Eukaryota</taxon>
        <taxon>Sar</taxon>
        <taxon>Alveolata</taxon>
        <taxon>Dinophyceae</taxon>
        <taxon>Suessiales</taxon>
        <taxon>Symbiodiniaceae</taxon>
        <taxon>Symbiodinium</taxon>
    </lineage>
</organism>
<comment type="caution">
    <text evidence="13">The sequence shown here is derived from an EMBL/GenBank/DDBJ whole genome shotgun (WGS) entry which is preliminary data.</text>
</comment>
<dbReference type="InterPro" id="IPR005814">
    <property type="entry name" value="Aminotrans_3"/>
</dbReference>
<evidence type="ECO:0000256" key="2">
    <source>
        <dbReference type="ARBA" id="ARBA00001933"/>
    </source>
</evidence>
<dbReference type="GO" id="GO:0008483">
    <property type="term" value="F:transaminase activity"/>
    <property type="evidence" value="ECO:0007669"/>
    <property type="project" value="InterPro"/>
</dbReference>
<feature type="compositionally biased region" description="Basic residues" evidence="11">
    <location>
        <begin position="1365"/>
        <end position="1379"/>
    </location>
</feature>
<gene>
    <name evidence="13" type="primary">GSA</name>
    <name evidence="13" type="ORF">SPIL2461_LOCUS4112</name>
</gene>
<proteinExistence type="inferred from homology"/>
<keyword evidence="10" id="KW-0479">Metal-binding</keyword>
<dbReference type="InterPro" id="IPR015424">
    <property type="entry name" value="PyrdxlP-dep_Trfase"/>
</dbReference>
<keyword evidence="7" id="KW-0663">Pyridoxal phosphate</keyword>
<evidence type="ECO:0000313" key="14">
    <source>
        <dbReference type="Proteomes" id="UP000649617"/>
    </source>
</evidence>
<dbReference type="FunFam" id="3.90.1150.10:FF:000012">
    <property type="entry name" value="Glutamate-1-semialdehyde 2,1-aminomutase"/>
    <property type="match status" value="1"/>
</dbReference>
<feature type="region of interest" description="Disordered" evidence="11">
    <location>
        <begin position="1059"/>
        <end position="1085"/>
    </location>
</feature>
<dbReference type="GO" id="GO:0042286">
    <property type="term" value="F:glutamate-1-semialdehyde 2,1-aminomutase activity"/>
    <property type="evidence" value="ECO:0007669"/>
    <property type="project" value="UniProtKB-EC"/>
</dbReference>
<dbReference type="PROSITE" id="PS51257">
    <property type="entry name" value="PROKAR_LIPOPROTEIN"/>
    <property type="match status" value="1"/>
</dbReference>
<keyword evidence="10" id="KW-0863">Zinc-finger</keyword>
<evidence type="ECO:0000256" key="3">
    <source>
        <dbReference type="ARBA" id="ARBA00004819"/>
    </source>
</evidence>
<dbReference type="PANTHER" id="PTHR43713:SF3">
    <property type="entry name" value="GLUTAMATE-1-SEMIALDEHYDE 2,1-AMINOMUTASE 1, CHLOROPLASTIC-RELATED"/>
    <property type="match status" value="1"/>
</dbReference>
<dbReference type="EC" id="5.4.3.8" evidence="6"/>
<dbReference type="InterPro" id="IPR049704">
    <property type="entry name" value="Aminotrans_3_PPA_site"/>
</dbReference>
<dbReference type="PANTHER" id="PTHR43713">
    <property type="entry name" value="GLUTAMATE-1-SEMIALDEHYDE 2,1-AMINOMUTASE"/>
    <property type="match status" value="1"/>
</dbReference>
<keyword evidence="9" id="KW-0627">Porphyrin biosynthesis</keyword>
<dbReference type="GO" id="GO:0006782">
    <property type="term" value="P:protoporphyrinogen IX biosynthetic process"/>
    <property type="evidence" value="ECO:0007669"/>
    <property type="project" value="UniProtKB-UniPathway"/>
</dbReference>
<dbReference type="SUPFAM" id="SSF53383">
    <property type="entry name" value="PLP-dependent transferases"/>
    <property type="match status" value="1"/>
</dbReference>
<reference evidence="13" key="1">
    <citation type="submission" date="2021-02" db="EMBL/GenBank/DDBJ databases">
        <authorList>
            <person name="Dougan E. K."/>
            <person name="Rhodes N."/>
            <person name="Thang M."/>
            <person name="Chan C."/>
        </authorList>
    </citation>
    <scope>NUCLEOTIDE SEQUENCE</scope>
</reference>
<evidence type="ECO:0000313" key="13">
    <source>
        <dbReference type="EMBL" id="CAE7240495.1"/>
    </source>
</evidence>
<evidence type="ECO:0000256" key="5">
    <source>
        <dbReference type="ARBA" id="ARBA00011738"/>
    </source>
</evidence>
<accession>A0A812LE88</accession>
<evidence type="ECO:0000256" key="10">
    <source>
        <dbReference type="PROSITE-ProRule" id="PRU00175"/>
    </source>
</evidence>
<dbReference type="HAMAP" id="MF_00375">
    <property type="entry name" value="HemL_aminotrans_3"/>
    <property type="match status" value="1"/>
</dbReference>
<dbReference type="PROSITE" id="PS00600">
    <property type="entry name" value="AA_TRANSFER_CLASS_3"/>
    <property type="match status" value="1"/>
</dbReference>
<dbReference type="InterPro" id="IPR013083">
    <property type="entry name" value="Znf_RING/FYVE/PHD"/>
</dbReference>
<evidence type="ECO:0000256" key="9">
    <source>
        <dbReference type="ARBA" id="ARBA00023244"/>
    </source>
</evidence>
<dbReference type="EMBL" id="CAJNIZ010005283">
    <property type="protein sequence ID" value="CAE7240495.1"/>
    <property type="molecule type" value="Genomic_DNA"/>
</dbReference>
<dbReference type="PROSITE" id="PS50089">
    <property type="entry name" value="ZF_RING_2"/>
    <property type="match status" value="1"/>
</dbReference>
<dbReference type="NCBIfam" id="NF000818">
    <property type="entry name" value="PRK00062.1"/>
    <property type="match status" value="1"/>
</dbReference>
<comment type="subunit">
    <text evidence="5">Homodimer.</text>
</comment>
<dbReference type="InterPro" id="IPR004639">
    <property type="entry name" value="4pyrrol_synth_GluAld_NH2Trfase"/>
</dbReference>
<comment type="cofactor">
    <cofactor evidence="2">
        <name>pyridoxal 5'-phosphate</name>
        <dbReference type="ChEBI" id="CHEBI:597326"/>
    </cofactor>
</comment>
<dbReference type="NCBIfam" id="TIGR00713">
    <property type="entry name" value="hemL"/>
    <property type="match status" value="1"/>
</dbReference>
<feature type="region of interest" description="Disordered" evidence="11">
    <location>
        <begin position="1267"/>
        <end position="1396"/>
    </location>
</feature>
<sequence>MKTEVAAFCAVGAGACVASAFVSTPGVQESRGRLRASHIASQSSAASTSSSSVVLASAAAGMAVAAVGAGKSRRTRTQQKARGGFDTVKSEEVFTEAKTLMPGGVSSPVRAFKSVGGNPVVFDRVKGAYAWDVDGNQYVDYVGTWGPAIIGHADDTVLKALNEQMQKGTSFGAPCALENELAKMVIDAVPSVEMVRFTNSGTEACMGMLRLVRAFTKRDVVIKFEGCYHGHGDAFLVQAGSGVATLGLPDSPGVPKGATTSTLCAQYNNLDSVEELLKENEVAAVILEPVVGNSGFIPPTKEFLVGLRELTTKYGALLVFDEVMTGFRIAYGGAQEHFGVTPDVTTMGKVIGGGLPVGAYGGRKDIMEMVAPAGPMYQAGTLSGNPLAMTAGIETLKRLKEAGSYEHLDKITGKLINGILDAAREHGHQVCGGHISGMFGFFFCEGPVTCFADATKSDTEKFAKWHRMMLQKGIYLAPSQYEAGFTSLAHTEEDIEKTIAAAKEETKAMKFTTGKRCIEYRMAPAEHNLQEQHRQITARPCVNIERAGWNPEAASVKRVQPLCTRSVPLLVGSLLVQFSASEIILKRVQGQISDNTGMLLALCVGYSHGQQTGEGTNGFCFGRFKFIVVGVAGLRDEQKDRVRTGAKGDPSPGAEIVRVCTRKRVYLQASWSPDSPRFGDSTPPALAAACPVCLEEPSRPPGASDSLFPCCGAFAHLPCILQCVHHHGQCPNCRRDLAYLLHDRRFAMLCATAGVPMAATPLDGGATAHQVVRTFSRADAPGPPEPQGVRANCCARIAGPAMGFVELLTGPAPGRGRHRGLDRHVALPAMPARAAGCPCASPSTPATLRPLPRANVVGGRHAGWHQALGLQQCGFRCPGPGVSTAPGPAADCVFVGPPDLPLRAPTYSCVYVPLLLDAAGLLASEARNAWHTHPAFAPWWPGTVQALSARPSLSVRHVADVARAAVAVAVAAPKHAASFAGLLAWTAGAAGPMTSLAELVRDISRGERGFYIPGPVQELLLTIPLGEAEAAALARRLDGLRPMPAGPSQPRHLHKRLRSHPLRHPPPQHVRAYCSPGETSPPLARMHPTKRRIATPPPEGLSPCTGVLADPVRSDYTIVGPPQLPLQDATYSCIYVPLLLDAAGILALPARRQWREHPVFAPWWGVTVDALLSRPILPVHQVLAGINNIARAHSPSSQAALARVWEWAALRGPGQVTSLAVFVREVGQQAHGYYLYGPLQEVLLVLLLGANAAATLAHRLDALRAPLSPENDQPAHALPGVDHRDAGDPPEQPPPAGPTAPDTGEVPHEQVPSAENHGAAAEAQPVPHTAEAGMPQSAPSTVAEPDSGEEVGPDPLLQATSRVAARARGRGRRGGRGRGRCGPAATPAQEASEGPLETRAIRRAAAAEAGIQTGLLALDAVSLEDHFRRRVLTLQGVPARLRSTLRAAMRAGLRLAVEGASPEDAARGWKLFFLAPRMLLFRSPGETRVAPEELDRRGSLFQQGLWPQLLADASRAAPTHPRNGSSMPDDTARAARAAALVHLGELSAAGRALVCEPLAPGSEATLAELRDPARRPSEPYGPIAGKALEFQPPEPCPLPLAAFVEGLRGARRGSAAGPSGATNEYFRILLDDEEDTLRLHAAAERIATAEIAPSILDALRVGRIVALRKPAGGVRALVVLAQTFSAQLQQACQPFQFGLSTRAGTEALARVLRVATEVDPRATVLSVDAAGAFDHVSRAAMLAALHAQPTLQPLLPYARQFYATASRYVWTDDQRCSHE</sequence>
<dbReference type="FunFam" id="3.40.640.10:FF:000021">
    <property type="entry name" value="Glutamate-1-semialdehyde 2,1-aminomutase"/>
    <property type="match status" value="1"/>
</dbReference>
<evidence type="ECO:0000256" key="7">
    <source>
        <dbReference type="ARBA" id="ARBA00022898"/>
    </source>
</evidence>
<dbReference type="CDD" id="cd00610">
    <property type="entry name" value="OAT_like"/>
    <property type="match status" value="1"/>
</dbReference>
<name>A0A812LE88_SYMPI</name>
<feature type="domain" description="RING-type" evidence="12">
    <location>
        <begin position="690"/>
        <end position="734"/>
    </location>
</feature>
<evidence type="ECO:0000256" key="1">
    <source>
        <dbReference type="ARBA" id="ARBA00001579"/>
    </source>
</evidence>
<evidence type="ECO:0000259" key="12">
    <source>
        <dbReference type="PROSITE" id="PS50089"/>
    </source>
</evidence>
<dbReference type="Pfam" id="PF00202">
    <property type="entry name" value="Aminotran_3"/>
    <property type="match status" value="1"/>
</dbReference>
<dbReference type="UniPathway" id="UPA00251">
    <property type="reaction ID" value="UER00317"/>
</dbReference>
<dbReference type="InterPro" id="IPR015422">
    <property type="entry name" value="PyrdxlP-dep_Trfase_small"/>
</dbReference>
<keyword evidence="8" id="KW-0413">Isomerase</keyword>
<dbReference type="InterPro" id="IPR001841">
    <property type="entry name" value="Znf_RING"/>
</dbReference>
<feature type="non-terminal residue" evidence="13">
    <location>
        <position position="1779"/>
    </location>
</feature>
<dbReference type="SUPFAM" id="SSF57850">
    <property type="entry name" value="RING/U-box"/>
    <property type="match status" value="1"/>
</dbReference>
<evidence type="ECO:0000256" key="4">
    <source>
        <dbReference type="ARBA" id="ARBA00008981"/>
    </source>
</evidence>
<evidence type="ECO:0000256" key="8">
    <source>
        <dbReference type="ARBA" id="ARBA00023235"/>
    </source>
</evidence>
<comment type="similarity">
    <text evidence="4">Belongs to the class-III pyridoxal-phosphate-dependent aminotransferase family. HemL subfamily.</text>
</comment>
<dbReference type="GO" id="GO:0030170">
    <property type="term" value="F:pyridoxal phosphate binding"/>
    <property type="evidence" value="ECO:0007669"/>
    <property type="project" value="InterPro"/>
</dbReference>
<comment type="pathway">
    <text evidence="3">Porphyrin-containing compound metabolism; protoporphyrin-IX biosynthesis; 5-aminolevulinate from L-glutamyl-tRNA(Glu): step 2/2.</text>
</comment>
<evidence type="ECO:0000256" key="11">
    <source>
        <dbReference type="SAM" id="MobiDB-lite"/>
    </source>
</evidence>
<dbReference type="Proteomes" id="UP000649617">
    <property type="component" value="Unassembled WGS sequence"/>
</dbReference>
<dbReference type="InterPro" id="IPR015421">
    <property type="entry name" value="PyrdxlP-dep_Trfase_major"/>
</dbReference>
<dbReference type="Gene3D" id="3.90.1150.10">
    <property type="entry name" value="Aspartate Aminotransferase, domain 1"/>
    <property type="match status" value="1"/>
</dbReference>
<keyword evidence="14" id="KW-1185">Reference proteome</keyword>
<dbReference type="Gene3D" id="3.30.40.10">
    <property type="entry name" value="Zinc/RING finger domain, C3HC4 (zinc finger)"/>
    <property type="match status" value="1"/>
</dbReference>
<dbReference type="Gene3D" id="3.40.640.10">
    <property type="entry name" value="Type I PLP-dependent aspartate aminotransferase-like (Major domain)"/>
    <property type="match status" value="1"/>
</dbReference>
<dbReference type="GO" id="GO:0008270">
    <property type="term" value="F:zinc ion binding"/>
    <property type="evidence" value="ECO:0007669"/>
    <property type="project" value="UniProtKB-KW"/>
</dbReference>
<protein>
    <recommendedName>
        <fullName evidence="6">glutamate-1-semialdehyde 2,1-aminomutase</fullName>
        <ecNumber evidence="6">5.4.3.8</ecNumber>
    </recommendedName>
</protein>
<keyword evidence="10" id="KW-0862">Zinc</keyword>
<comment type="catalytic activity">
    <reaction evidence="1">
        <text>(S)-4-amino-5-oxopentanoate = 5-aminolevulinate</text>
        <dbReference type="Rhea" id="RHEA:14265"/>
        <dbReference type="ChEBI" id="CHEBI:57501"/>
        <dbReference type="ChEBI" id="CHEBI:356416"/>
        <dbReference type="EC" id="5.4.3.8"/>
    </reaction>
</comment>